<evidence type="ECO:0000256" key="3">
    <source>
        <dbReference type="ARBA" id="ARBA00023125"/>
    </source>
</evidence>
<evidence type="ECO:0000313" key="7">
    <source>
        <dbReference type="Proteomes" id="UP000700706"/>
    </source>
</evidence>
<dbReference type="InterPro" id="IPR036388">
    <property type="entry name" value="WH-like_DNA-bd_sf"/>
</dbReference>
<evidence type="ECO:0000256" key="4">
    <source>
        <dbReference type="ARBA" id="ARBA00023163"/>
    </source>
</evidence>
<reference evidence="6" key="1">
    <citation type="submission" date="2020-06" db="EMBL/GenBank/DDBJ databases">
        <title>Stable isotope informed genome-resolved metagenomics uncovers potential trophic interactions in rhizosphere soil.</title>
        <authorList>
            <person name="Starr E.P."/>
            <person name="Shi S."/>
            <person name="Blazewicz S.J."/>
            <person name="Koch B.J."/>
            <person name="Probst A.J."/>
            <person name="Hungate B.A."/>
            <person name="Pett-Ridge J."/>
            <person name="Firestone M.K."/>
            <person name="Banfield J.F."/>
        </authorList>
    </citation>
    <scope>NUCLEOTIDE SEQUENCE</scope>
    <source>
        <strain evidence="6">YM_69_17</strain>
    </source>
</reference>
<dbReference type="SUPFAM" id="SSF46785">
    <property type="entry name" value="Winged helix' DNA-binding domain"/>
    <property type="match status" value="1"/>
</dbReference>
<proteinExistence type="inferred from homology"/>
<dbReference type="InterPro" id="IPR050950">
    <property type="entry name" value="HTH-type_LysR_regulators"/>
</dbReference>
<dbReference type="Pfam" id="PF03466">
    <property type="entry name" value="LysR_substrate"/>
    <property type="match status" value="1"/>
</dbReference>
<dbReference type="SUPFAM" id="SSF53850">
    <property type="entry name" value="Periplasmic binding protein-like II"/>
    <property type="match status" value="1"/>
</dbReference>
<dbReference type="GO" id="GO:0005829">
    <property type="term" value="C:cytosol"/>
    <property type="evidence" value="ECO:0007669"/>
    <property type="project" value="TreeGrafter"/>
</dbReference>
<dbReference type="InterPro" id="IPR005119">
    <property type="entry name" value="LysR_subst-bd"/>
</dbReference>
<dbReference type="CDD" id="cd05466">
    <property type="entry name" value="PBP2_LTTR_substrate"/>
    <property type="match status" value="1"/>
</dbReference>
<feature type="domain" description="HTH lysR-type" evidence="5">
    <location>
        <begin position="1"/>
        <end position="58"/>
    </location>
</feature>
<dbReference type="PRINTS" id="PR00039">
    <property type="entry name" value="HTHLYSR"/>
</dbReference>
<gene>
    <name evidence="6" type="ORF">JF625_01455</name>
</gene>
<keyword evidence="3" id="KW-0238">DNA-binding</keyword>
<dbReference type="Gene3D" id="1.10.10.10">
    <property type="entry name" value="Winged helix-like DNA-binding domain superfamily/Winged helix DNA-binding domain"/>
    <property type="match status" value="1"/>
</dbReference>
<name>A0A952FK52_9PROT</name>
<organism evidence="6 7">
    <name type="scientific">Inquilinus limosus</name>
    <dbReference type="NCBI Taxonomy" id="171674"/>
    <lineage>
        <taxon>Bacteria</taxon>
        <taxon>Pseudomonadati</taxon>
        <taxon>Pseudomonadota</taxon>
        <taxon>Alphaproteobacteria</taxon>
        <taxon>Rhodospirillales</taxon>
        <taxon>Rhodospirillaceae</taxon>
        <taxon>Inquilinus</taxon>
    </lineage>
</organism>
<dbReference type="GO" id="GO:0003700">
    <property type="term" value="F:DNA-binding transcription factor activity"/>
    <property type="evidence" value="ECO:0007669"/>
    <property type="project" value="InterPro"/>
</dbReference>
<dbReference type="Gene3D" id="3.40.190.10">
    <property type="entry name" value="Periplasmic binding protein-like II"/>
    <property type="match status" value="2"/>
</dbReference>
<dbReference type="InterPro" id="IPR036390">
    <property type="entry name" value="WH_DNA-bd_sf"/>
</dbReference>
<dbReference type="EMBL" id="JAEKLZ010000052">
    <property type="protein sequence ID" value="MBW8723811.1"/>
    <property type="molecule type" value="Genomic_DNA"/>
</dbReference>
<dbReference type="GO" id="GO:0003677">
    <property type="term" value="F:DNA binding"/>
    <property type="evidence" value="ECO:0007669"/>
    <property type="project" value="UniProtKB-KW"/>
</dbReference>
<dbReference type="Proteomes" id="UP000700706">
    <property type="component" value="Unassembled WGS sequence"/>
</dbReference>
<keyword evidence="4" id="KW-0804">Transcription</keyword>
<evidence type="ECO:0000259" key="5">
    <source>
        <dbReference type="PROSITE" id="PS50931"/>
    </source>
</evidence>
<dbReference type="Pfam" id="PF00126">
    <property type="entry name" value="HTH_1"/>
    <property type="match status" value="1"/>
</dbReference>
<comment type="caution">
    <text evidence="6">The sequence shown here is derived from an EMBL/GenBank/DDBJ whole genome shotgun (WGS) entry which is preliminary data.</text>
</comment>
<evidence type="ECO:0000256" key="2">
    <source>
        <dbReference type="ARBA" id="ARBA00023015"/>
    </source>
</evidence>
<dbReference type="AlphaFoldDB" id="A0A952FK52"/>
<protein>
    <submittedName>
        <fullName evidence="6">LysR family transcriptional regulator</fullName>
    </submittedName>
</protein>
<dbReference type="InterPro" id="IPR000847">
    <property type="entry name" value="LysR_HTH_N"/>
</dbReference>
<evidence type="ECO:0000313" key="6">
    <source>
        <dbReference type="EMBL" id="MBW8723811.1"/>
    </source>
</evidence>
<dbReference type="PROSITE" id="PS50931">
    <property type="entry name" value="HTH_LYSR"/>
    <property type="match status" value="1"/>
</dbReference>
<sequence>MHAVVLRYLDHVARLGSIRRAAEALNVASSAVNRQILKLEAEIGAALFERRGNGVRLTPAGEHLLRHARHTLAEWQRTCSDIAALSGDLHGEVRIVAIPSLLVRVVPRAIEAVATQHPHISFRVIDADPAEHVEEMRAGRPDMALLFIDRRQRSYELTARLRTALGAIMRPDHPLAAAEGVTLTQCADYPVVMLNDPWLLDAVSESEFIHSGAQFSARILSNSLTVMKAAMRSGLGIGFFTPTGFVDEIRRGELVCVPLMEPGLAGSEIGLFVHRGRATAPHIQALAAELGRQLHDLAEDIAAIGRSADDDPCGRH</sequence>
<dbReference type="PANTHER" id="PTHR30419">
    <property type="entry name" value="HTH-TYPE TRANSCRIPTIONAL REGULATOR YBHD"/>
    <property type="match status" value="1"/>
</dbReference>
<comment type="similarity">
    <text evidence="1">Belongs to the LysR transcriptional regulatory family.</text>
</comment>
<accession>A0A952FK52</accession>
<dbReference type="FunFam" id="1.10.10.10:FF:000001">
    <property type="entry name" value="LysR family transcriptional regulator"/>
    <property type="match status" value="1"/>
</dbReference>
<evidence type="ECO:0000256" key="1">
    <source>
        <dbReference type="ARBA" id="ARBA00009437"/>
    </source>
</evidence>
<keyword evidence="2" id="KW-0805">Transcription regulation</keyword>